<reference evidence="2 3" key="1">
    <citation type="journal article" date="2013" name="PLoS ONE">
        <title>The first genomic and proteomic characterization of a deep-sea sulfate reducer: insights into the piezophilic lifestyle of Desulfovibrio piezophilus.</title>
        <authorList>
            <person name="Pradel N."/>
            <person name="Ji B."/>
            <person name="Gimenez G."/>
            <person name="Talla E."/>
            <person name="Lenoble P."/>
            <person name="Garel M."/>
            <person name="Tamburini C."/>
            <person name="Fourquet P."/>
            <person name="Lebrun R."/>
            <person name="Bertin P."/>
            <person name="Denis Y."/>
            <person name="Pophillat M."/>
            <person name="Barbe V."/>
            <person name="Ollivier B."/>
            <person name="Dolla A."/>
        </authorList>
    </citation>
    <scope>NUCLEOTIDE SEQUENCE [LARGE SCALE GENOMIC DNA]</scope>
    <source>
        <strain evidence="3">DSM 10523 / SB164P1</strain>
    </source>
</reference>
<dbReference type="Proteomes" id="UP000011724">
    <property type="component" value="Chromosome"/>
</dbReference>
<proteinExistence type="predicted"/>
<evidence type="ECO:0000259" key="1">
    <source>
        <dbReference type="Pfam" id="PF24292"/>
    </source>
</evidence>
<dbReference type="NCBIfam" id="NF045645">
    <property type="entry name" value="DVU_1557_fam"/>
    <property type="match status" value="1"/>
</dbReference>
<dbReference type="EMBL" id="FO203427">
    <property type="protein sequence ID" value="CCH49112.1"/>
    <property type="molecule type" value="Genomic_DNA"/>
</dbReference>
<dbReference type="PATRIC" id="fig|879567.3.peg.1980"/>
<dbReference type="AlphaFoldDB" id="M1WSU4"/>
<evidence type="ECO:0000313" key="2">
    <source>
        <dbReference type="EMBL" id="CCH49112.1"/>
    </source>
</evidence>
<dbReference type="STRING" id="1322246.BN4_11877"/>
<evidence type="ECO:0000313" key="3">
    <source>
        <dbReference type="Proteomes" id="UP000011724"/>
    </source>
</evidence>
<dbReference type="InterPro" id="IPR055902">
    <property type="entry name" value="DUF7479"/>
</dbReference>
<protein>
    <recommendedName>
        <fullName evidence="1">DUF7479 domain-containing protein</fullName>
    </recommendedName>
</protein>
<dbReference type="BioCyc" id="DPIE1322246:BN4_RS09415-MONOMER"/>
<accession>M1WSU4</accession>
<organism evidence="2 3">
    <name type="scientific">Pseudodesulfovibrio piezophilus (strain DSM 21447 / JCM 15486 / C1TLV30)</name>
    <name type="common">Desulfovibrio piezophilus</name>
    <dbReference type="NCBI Taxonomy" id="1322246"/>
    <lineage>
        <taxon>Bacteria</taxon>
        <taxon>Pseudomonadati</taxon>
        <taxon>Thermodesulfobacteriota</taxon>
        <taxon>Desulfovibrionia</taxon>
        <taxon>Desulfovibrionales</taxon>
        <taxon>Desulfovibrionaceae</taxon>
    </lineage>
</organism>
<dbReference type="KEGG" id="dpi:BN4_11877"/>
<keyword evidence="3" id="KW-1185">Reference proteome</keyword>
<dbReference type="InterPro" id="IPR054656">
    <property type="entry name" value="DVU_1557-like"/>
</dbReference>
<dbReference type="HOGENOM" id="CLU_202418_0_0_7"/>
<dbReference type="RefSeq" id="WP_015415156.1">
    <property type="nucleotide sequence ID" value="NC_020409.1"/>
</dbReference>
<gene>
    <name evidence="2" type="ordered locus">BN4_11877</name>
</gene>
<reference evidence="3" key="2">
    <citation type="journal article" date="2013" name="Stand. Genomic Sci.">
        <title>Complete genome sequence of Desulfocapsa sulfexigens, a marine deltaproteobacterium specialized in disproportionating inorganic sulfur compounds.</title>
        <authorList>
            <person name="Finster K.W."/>
            <person name="Kjeldsen K.U."/>
            <person name="Kube M."/>
            <person name="Reinhardt R."/>
            <person name="Mussmann M."/>
            <person name="Amann R."/>
            <person name="Schreiber L."/>
        </authorList>
    </citation>
    <scope>NUCLEOTIDE SEQUENCE [LARGE SCALE GENOMIC DNA]</scope>
    <source>
        <strain evidence="3">DSM 10523 / SB164P1</strain>
    </source>
</reference>
<dbReference type="eggNOG" id="ENOG5033A2R">
    <property type="taxonomic scope" value="Bacteria"/>
</dbReference>
<dbReference type="OrthoDB" id="1753012at2"/>
<name>M1WSU4_PSEP2</name>
<dbReference type="Pfam" id="PF24292">
    <property type="entry name" value="DUF7479"/>
    <property type="match status" value="1"/>
</dbReference>
<feature type="domain" description="DUF7479" evidence="1">
    <location>
        <begin position="13"/>
        <end position="71"/>
    </location>
</feature>
<sequence>MSVIKVPEADAAAWQCATCNEKLVPRAVELEYLDSLFNVELPTCPKCGLVLIPEGLALGKMHSVEQLLEDK</sequence>